<evidence type="ECO:0000313" key="5">
    <source>
        <dbReference type="EMBL" id="KAK3243238.1"/>
    </source>
</evidence>
<evidence type="ECO:0000256" key="4">
    <source>
        <dbReference type="SAM" id="MobiDB-lite"/>
    </source>
</evidence>
<reference evidence="5 6" key="1">
    <citation type="journal article" date="2015" name="Genome Biol. Evol.">
        <title>Comparative Genomics of a Bacterivorous Green Alga Reveals Evolutionary Causalities and Consequences of Phago-Mixotrophic Mode of Nutrition.</title>
        <authorList>
            <person name="Burns J.A."/>
            <person name="Paasch A."/>
            <person name="Narechania A."/>
            <person name="Kim E."/>
        </authorList>
    </citation>
    <scope>NUCLEOTIDE SEQUENCE [LARGE SCALE GENOMIC DNA]</scope>
    <source>
        <strain evidence="5 6">PLY_AMNH</strain>
    </source>
</reference>
<dbReference type="GO" id="GO:0005840">
    <property type="term" value="C:ribosome"/>
    <property type="evidence" value="ECO:0007669"/>
    <property type="project" value="UniProtKB-KW"/>
</dbReference>
<accession>A0AAE0BUS9</accession>
<gene>
    <name evidence="5" type="ORF">CYMTET_47097</name>
</gene>
<dbReference type="InterPro" id="IPR000509">
    <property type="entry name" value="Ribosomal_eL36"/>
</dbReference>
<dbReference type="AlphaFoldDB" id="A0AAE0BUS9"/>
<evidence type="ECO:0000256" key="2">
    <source>
        <dbReference type="ARBA" id="ARBA00022980"/>
    </source>
</evidence>
<dbReference type="GO" id="GO:0006412">
    <property type="term" value="P:translation"/>
    <property type="evidence" value="ECO:0007669"/>
    <property type="project" value="InterPro"/>
</dbReference>
<keyword evidence="2 5" id="KW-0689">Ribosomal protein</keyword>
<feature type="region of interest" description="Disordered" evidence="4">
    <location>
        <begin position="77"/>
        <end position="111"/>
    </location>
</feature>
<proteinExistence type="inferred from homology"/>
<dbReference type="FunFam" id="1.10.10.1760:FF:000001">
    <property type="entry name" value="60S ribosomal protein L36"/>
    <property type="match status" value="1"/>
</dbReference>
<evidence type="ECO:0000256" key="3">
    <source>
        <dbReference type="ARBA" id="ARBA00023274"/>
    </source>
</evidence>
<dbReference type="Proteomes" id="UP001190700">
    <property type="component" value="Unassembled WGS sequence"/>
</dbReference>
<organism evidence="5 6">
    <name type="scientific">Cymbomonas tetramitiformis</name>
    <dbReference type="NCBI Taxonomy" id="36881"/>
    <lineage>
        <taxon>Eukaryota</taxon>
        <taxon>Viridiplantae</taxon>
        <taxon>Chlorophyta</taxon>
        <taxon>Pyramimonadophyceae</taxon>
        <taxon>Pyramimonadales</taxon>
        <taxon>Pyramimonadaceae</taxon>
        <taxon>Cymbomonas</taxon>
    </lineage>
</organism>
<protein>
    <submittedName>
        <fullName evidence="5">60S ribosomal protein L36A</fullName>
    </submittedName>
</protein>
<keyword evidence="6" id="KW-1185">Reference proteome</keyword>
<dbReference type="GO" id="GO:0003735">
    <property type="term" value="F:structural constituent of ribosome"/>
    <property type="evidence" value="ECO:0007669"/>
    <property type="project" value="InterPro"/>
</dbReference>
<evidence type="ECO:0000313" key="6">
    <source>
        <dbReference type="Proteomes" id="UP001190700"/>
    </source>
</evidence>
<dbReference type="Pfam" id="PF01158">
    <property type="entry name" value="Ribosomal_L36e"/>
    <property type="match status" value="1"/>
</dbReference>
<dbReference type="InterPro" id="IPR038097">
    <property type="entry name" value="Ribosomal_eL36_sf"/>
</dbReference>
<sequence length="111" mass="12344">MSTATGMAAGLNKGHIVTKRALAPRIAHRKGRAGKRVKMIRELIREVAGLAPYEKRICELLKVGHDKRALKVAKNKLGTHGRAKKKREDMANQLRKQRAAGVSEEKAKKKK</sequence>
<dbReference type="PANTHER" id="PTHR10114">
    <property type="entry name" value="60S RIBOSOMAL PROTEIN L36"/>
    <property type="match status" value="1"/>
</dbReference>
<dbReference type="Gene3D" id="1.10.10.1760">
    <property type="entry name" value="60S ribosomal protein L36"/>
    <property type="match status" value="1"/>
</dbReference>
<dbReference type="EMBL" id="LGRX02033045">
    <property type="protein sequence ID" value="KAK3243238.1"/>
    <property type="molecule type" value="Genomic_DNA"/>
</dbReference>
<evidence type="ECO:0000256" key="1">
    <source>
        <dbReference type="ARBA" id="ARBA00006509"/>
    </source>
</evidence>
<comment type="caution">
    <text evidence="5">The sequence shown here is derived from an EMBL/GenBank/DDBJ whole genome shotgun (WGS) entry which is preliminary data.</text>
</comment>
<comment type="similarity">
    <text evidence="1">Belongs to the eukaryotic ribosomal protein eL36 family.</text>
</comment>
<keyword evidence="3" id="KW-0687">Ribonucleoprotein</keyword>
<name>A0AAE0BUS9_9CHLO</name>
<dbReference type="GO" id="GO:1990904">
    <property type="term" value="C:ribonucleoprotein complex"/>
    <property type="evidence" value="ECO:0007669"/>
    <property type="project" value="UniProtKB-KW"/>
</dbReference>